<dbReference type="PROSITE" id="PS51746">
    <property type="entry name" value="PPM_2"/>
    <property type="match status" value="1"/>
</dbReference>
<gene>
    <name evidence="5" type="ORF">TEK04_08620</name>
</gene>
<dbReference type="InterPro" id="IPR002645">
    <property type="entry name" value="STAS_dom"/>
</dbReference>
<dbReference type="PROSITE" id="PS50113">
    <property type="entry name" value="PAC"/>
    <property type="match status" value="1"/>
</dbReference>
<proteinExistence type="predicted"/>
<dbReference type="SUPFAM" id="SSF55874">
    <property type="entry name" value="ATPase domain of HSP90 chaperone/DNA topoisomerase II/histidine kinase"/>
    <property type="match status" value="1"/>
</dbReference>
<dbReference type="EMBL" id="JBAPLU010000007">
    <property type="protein sequence ID" value="MEI4271785.1"/>
    <property type="molecule type" value="Genomic_DNA"/>
</dbReference>
<dbReference type="Pfam" id="PF08448">
    <property type="entry name" value="PAS_4"/>
    <property type="match status" value="1"/>
</dbReference>
<dbReference type="InterPro" id="IPR013656">
    <property type="entry name" value="PAS_4"/>
</dbReference>
<dbReference type="Gene3D" id="3.30.450.20">
    <property type="entry name" value="PAS domain"/>
    <property type="match status" value="1"/>
</dbReference>
<keyword evidence="6" id="KW-1185">Reference proteome</keyword>
<dbReference type="SMART" id="SM00387">
    <property type="entry name" value="HATPase_c"/>
    <property type="match status" value="1"/>
</dbReference>
<evidence type="ECO:0000256" key="1">
    <source>
        <dbReference type="ARBA" id="ARBA00022801"/>
    </source>
</evidence>
<dbReference type="SMART" id="SM00331">
    <property type="entry name" value="PP2C_SIG"/>
    <property type="match status" value="1"/>
</dbReference>
<dbReference type="PANTHER" id="PTHR43156:SF2">
    <property type="entry name" value="STAGE II SPORULATION PROTEIN E"/>
    <property type="match status" value="1"/>
</dbReference>
<dbReference type="Gene3D" id="3.30.750.24">
    <property type="entry name" value="STAS domain"/>
    <property type="match status" value="1"/>
</dbReference>
<dbReference type="InterPro" id="IPR036890">
    <property type="entry name" value="HATPase_C_sf"/>
</dbReference>
<protein>
    <submittedName>
        <fullName evidence="5">SpoIIE family protein phosphatase</fullName>
    </submittedName>
</protein>
<dbReference type="SUPFAM" id="SSF81606">
    <property type="entry name" value="PP2C-like"/>
    <property type="match status" value="1"/>
</dbReference>
<dbReference type="NCBIfam" id="TIGR00229">
    <property type="entry name" value="sensory_box"/>
    <property type="match status" value="1"/>
</dbReference>
<evidence type="ECO:0000259" key="3">
    <source>
        <dbReference type="PROSITE" id="PS50801"/>
    </source>
</evidence>
<evidence type="ECO:0000259" key="2">
    <source>
        <dbReference type="PROSITE" id="PS50113"/>
    </source>
</evidence>
<dbReference type="Proteomes" id="UP001361570">
    <property type="component" value="Unassembled WGS sequence"/>
</dbReference>
<sequence>MGVEDVGVEDVGVEDVGVEDVGVEDVVLSRHDGGMSDADPDARTGDAEVVREVFEEMPIALTAMVGPEHRFVAANAAYRALAGRGELIGKTVREVFPDLAGQQIYEVMDRAYATGQPQVGREWRHQLDRGPGGTSETLYTDFNVTARRDDAGEVIGTFAYLTEVTERVREREAAERENARIAADAHRRYRATRDVLIELQQALLPTRLPVVPGVQISASYLLADADNAAGGDWFDVVLLSGGCIALVVGDVVGHGVAASAAMGQLRVVLHERLAASGDLVAALQAVDRVATVTPGARAATVGVVVVDVQTGVLEYCTAGHPPPLVVSGLGESRYLPATGAGPLGVGSSFSTATATIDPTEGLLLYTDGILERPGRDLRASTVDLMQVTSNVTADRAFRGNGESPADRLTTQTLELLIRPTGHRDDITLLAVTPRAPVPPLHLDLPAAPQAISLARAAVNAWQAGLHASDEDQVAIDHAVVELVTNAYEHAPADAGEHSRTTISVDAELDDGGHLRVRVADDGCWRDPVHDHDGSPGNRGYGLAMTAALVDDLHIDRGATGTTVTVRRRASHAAILLTADQIAFGRHTPAHRPEHTTFTAHPGRLAVDGPLDASNVEEFGSELDRLSLAGTRELTVDLAGVTHLASAVVAELHRVAPTDGGYPLRLHAPVGSTAHQILSLVGLPHTTDDPHAVPGGPG</sequence>
<keyword evidence="1" id="KW-0378">Hydrolase</keyword>
<accession>A0ABU8DSW2</accession>
<dbReference type="RefSeq" id="WP_336403921.1">
    <property type="nucleotide sequence ID" value="NZ_JBAPLU010000007.1"/>
</dbReference>
<dbReference type="PANTHER" id="PTHR43156">
    <property type="entry name" value="STAGE II SPORULATION PROTEIN E-RELATED"/>
    <property type="match status" value="1"/>
</dbReference>
<evidence type="ECO:0000259" key="4">
    <source>
        <dbReference type="PROSITE" id="PS51746"/>
    </source>
</evidence>
<dbReference type="InterPro" id="IPR000700">
    <property type="entry name" value="PAS-assoc_C"/>
</dbReference>
<feature type="domain" description="STAS" evidence="3">
    <location>
        <begin position="604"/>
        <end position="651"/>
    </location>
</feature>
<organism evidence="5 6">
    <name type="scientific">Klenkia sesuvii</name>
    <dbReference type="NCBI Taxonomy" id="3103137"/>
    <lineage>
        <taxon>Bacteria</taxon>
        <taxon>Bacillati</taxon>
        <taxon>Actinomycetota</taxon>
        <taxon>Actinomycetes</taxon>
        <taxon>Geodermatophilales</taxon>
        <taxon>Geodermatophilaceae</taxon>
        <taxon>Klenkia</taxon>
    </lineage>
</organism>
<name>A0ABU8DSW2_9ACTN</name>
<dbReference type="Pfam" id="PF07228">
    <property type="entry name" value="SpoIIE"/>
    <property type="match status" value="1"/>
</dbReference>
<feature type="domain" description="PAC" evidence="2">
    <location>
        <begin position="121"/>
        <end position="176"/>
    </location>
</feature>
<dbReference type="InterPro" id="IPR001932">
    <property type="entry name" value="PPM-type_phosphatase-like_dom"/>
</dbReference>
<dbReference type="SUPFAM" id="SSF55785">
    <property type="entry name" value="PYP-like sensor domain (PAS domain)"/>
    <property type="match status" value="1"/>
</dbReference>
<reference evidence="5 6" key="1">
    <citation type="submission" date="2024-03" db="EMBL/GenBank/DDBJ databases">
        <title>Draft genome sequence of Klenkia sp. LSe6-5.</title>
        <authorList>
            <person name="Duangmal K."/>
            <person name="Chantavorakit T."/>
        </authorList>
    </citation>
    <scope>NUCLEOTIDE SEQUENCE [LARGE SCALE GENOMIC DNA]</scope>
    <source>
        <strain evidence="5 6">LSe6-5</strain>
    </source>
</reference>
<feature type="domain" description="PPM-type phosphatase" evidence="4">
    <location>
        <begin position="215"/>
        <end position="433"/>
    </location>
</feature>
<dbReference type="CDD" id="cd16936">
    <property type="entry name" value="HATPase_RsbW-like"/>
    <property type="match status" value="1"/>
</dbReference>
<dbReference type="Gene3D" id="3.60.40.10">
    <property type="entry name" value="PPM-type phosphatase domain"/>
    <property type="match status" value="1"/>
</dbReference>
<dbReference type="PROSITE" id="PS50801">
    <property type="entry name" value="STAS"/>
    <property type="match status" value="1"/>
</dbReference>
<evidence type="ECO:0000313" key="5">
    <source>
        <dbReference type="EMBL" id="MEI4271785.1"/>
    </source>
</evidence>
<evidence type="ECO:0000313" key="6">
    <source>
        <dbReference type="Proteomes" id="UP001361570"/>
    </source>
</evidence>
<dbReference type="InterPro" id="IPR036513">
    <property type="entry name" value="STAS_dom_sf"/>
</dbReference>
<dbReference type="InterPro" id="IPR035965">
    <property type="entry name" value="PAS-like_dom_sf"/>
</dbReference>
<dbReference type="InterPro" id="IPR000014">
    <property type="entry name" value="PAS"/>
</dbReference>
<dbReference type="InterPro" id="IPR052016">
    <property type="entry name" value="Bact_Sigma-Reg"/>
</dbReference>
<dbReference type="InterPro" id="IPR036457">
    <property type="entry name" value="PPM-type-like_dom_sf"/>
</dbReference>
<comment type="caution">
    <text evidence="5">The sequence shown here is derived from an EMBL/GenBank/DDBJ whole genome shotgun (WGS) entry which is preliminary data.</text>
</comment>
<dbReference type="InterPro" id="IPR003594">
    <property type="entry name" value="HATPase_dom"/>
</dbReference>
<dbReference type="CDD" id="cd07043">
    <property type="entry name" value="STAS_anti-anti-sigma_factors"/>
    <property type="match status" value="1"/>
</dbReference>
<dbReference type="Gene3D" id="3.30.565.10">
    <property type="entry name" value="Histidine kinase-like ATPase, C-terminal domain"/>
    <property type="match status" value="1"/>
</dbReference>
<dbReference type="Pfam" id="PF13581">
    <property type="entry name" value="HATPase_c_2"/>
    <property type="match status" value="1"/>
</dbReference>